<name>A0A6J6R528_9ZZZZ</name>
<protein>
    <submittedName>
        <fullName evidence="1">Unannotated protein</fullName>
    </submittedName>
</protein>
<dbReference type="AlphaFoldDB" id="A0A6J6R528"/>
<accession>A0A6J6R528</accession>
<gene>
    <name evidence="1" type="ORF">UFOPK2579_01862</name>
</gene>
<organism evidence="1">
    <name type="scientific">freshwater metagenome</name>
    <dbReference type="NCBI Taxonomy" id="449393"/>
    <lineage>
        <taxon>unclassified sequences</taxon>
        <taxon>metagenomes</taxon>
        <taxon>ecological metagenomes</taxon>
    </lineage>
</organism>
<reference evidence="1" key="1">
    <citation type="submission" date="2020-05" db="EMBL/GenBank/DDBJ databases">
        <authorList>
            <person name="Chiriac C."/>
            <person name="Salcher M."/>
            <person name="Ghai R."/>
            <person name="Kavagutti S V."/>
        </authorList>
    </citation>
    <scope>NUCLEOTIDE SEQUENCE</scope>
</reference>
<evidence type="ECO:0000313" key="1">
    <source>
        <dbReference type="EMBL" id="CAB4719081.1"/>
    </source>
</evidence>
<sequence length="184" mass="18179">MVAALVGFGSAGTYAYWSDTGVLTGGALASGTMDLRLDAGAVGLGTGYAKATIAVADLTPGEARSFDLSISNVGNPPFTWTATATRGASPTWTYLLDPVSVQVYAGTAVAGSGYPRVDSCSGAALGTAVTLTAASTSAITTAQTLAAGASQSVCLLVRFASSADNSNQGRTGSLSMTFSAAQVT</sequence>
<proteinExistence type="predicted"/>
<dbReference type="EMBL" id="CAEZXR010000235">
    <property type="protein sequence ID" value="CAB4719081.1"/>
    <property type="molecule type" value="Genomic_DNA"/>
</dbReference>